<dbReference type="PIRSF" id="PIRSF029033">
    <property type="entry name" value="UCP029033"/>
    <property type="match status" value="1"/>
</dbReference>
<dbReference type="Gene3D" id="3.30.70.2970">
    <property type="entry name" value="Protein of unknown function (DUF541), domain 2"/>
    <property type="match status" value="1"/>
</dbReference>
<keyword evidence="1" id="KW-0812">Transmembrane</keyword>
<dbReference type="Gene3D" id="3.30.110.170">
    <property type="entry name" value="Protein of unknown function (DUF541), domain 1"/>
    <property type="match status" value="1"/>
</dbReference>
<dbReference type="EMBL" id="UGQL01000001">
    <property type="protein sequence ID" value="STZ27739.1"/>
    <property type="molecule type" value="Genomic_DNA"/>
</dbReference>
<dbReference type="GO" id="GO:0006974">
    <property type="term" value="P:DNA damage response"/>
    <property type="evidence" value="ECO:0007669"/>
    <property type="project" value="TreeGrafter"/>
</dbReference>
<organism evidence="2 3">
    <name type="scientific">Myroides odoratus</name>
    <name type="common">Flavobacterium odoratum</name>
    <dbReference type="NCBI Taxonomy" id="256"/>
    <lineage>
        <taxon>Bacteria</taxon>
        <taxon>Pseudomonadati</taxon>
        <taxon>Bacteroidota</taxon>
        <taxon>Flavobacteriia</taxon>
        <taxon>Flavobacteriales</taxon>
        <taxon>Flavobacteriaceae</taxon>
        <taxon>Myroides</taxon>
    </lineage>
</organism>
<protein>
    <submittedName>
        <fullName evidence="2">Protein of uncharacterized function (DUF541)</fullName>
    </submittedName>
</protein>
<name>A0A378RN22_MYROD</name>
<keyword evidence="1" id="KW-1133">Transmembrane helix</keyword>
<dbReference type="InterPro" id="IPR052022">
    <property type="entry name" value="26kDa_periplasmic_antigen"/>
</dbReference>
<dbReference type="PANTHER" id="PTHR34387">
    <property type="entry name" value="SLR1258 PROTEIN"/>
    <property type="match status" value="1"/>
</dbReference>
<dbReference type="InterPro" id="IPR007497">
    <property type="entry name" value="SIMPL/DUF541"/>
</dbReference>
<dbReference type="PANTHER" id="PTHR34387:SF2">
    <property type="entry name" value="SLR1258 PROTEIN"/>
    <property type="match status" value="1"/>
</dbReference>
<keyword evidence="3" id="KW-1185">Reference proteome</keyword>
<keyword evidence="1" id="KW-0472">Membrane</keyword>
<dbReference type="RefSeq" id="WP_115090616.1">
    <property type="nucleotide sequence ID" value="NZ_CP068107.1"/>
</dbReference>
<evidence type="ECO:0000313" key="2">
    <source>
        <dbReference type="EMBL" id="STZ27739.1"/>
    </source>
</evidence>
<dbReference type="Proteomes" id="UP000255024">
    <property type="component" value="Unassembled WGS sequence"/>
</dbReference>
<sequence length="250" mass="27993">MQNKTVAKSLILGFSLLLSFSLLGIFIFKGLKTFSDKDRIVTVKGLAEMNMMATSATLVIDFAISGDDLQQIIKQTEDKKSAIIAYLTTLGYVQNEIKIANVGVNDQEKYHELRWEDGRQVSVKIDRYTITQQLTIEAKDIKEVENRAAQIKLDLISKGLTSNIEPIYSFPELNSVKPELIAESTKNARIAGEQFANDSQAKLGKIKTASQGQITIVGRYYYDEENPNNALAEPYIQKARVVSTIVFFLE</sequence>
<proteinExistence type="predicted"/>
<evidence type="ECO:0000256" key="1">
    <source>
        <dbReference type="SAM" id="Phobius"/>
    </source>
</evidence>
<accession>A0A378RN22</accession>
<dbReference type="AlphaFoldDB" id="A0A378RN22"/>
<dbReference type="Pfam" id="PF04402">
    <property type="entry name" value="SIMPL"/>
    <property type="match status" value="1"/>
</dbReference>
<feature type="transmembrane region" description="Helical" evidence="1">
    <location>
        <begin position="6"/>
        <end position="28"/>
    </location>
</feature>
<reference evidence="2 3" key="1">
    <citation type="submission" date="2018-06" db="EMBL/GenBank/DDBJ databases">
        <authorList>
            <consortium name="Pathogen Informatics"/>
            <person name="Doyle S."/>
        </authorList>
    </citation>
    <scope>NUCLEOTIDE SEQUENCE [LARGE SCALE GENOMIC DNA]</scope>
    <source>
        <strain evidence="2 3">NCTC11179</strain>
    </source>
</reference>
<dbReference type="InterPro" id="IPR016907">
    <property type="entry name" value="UCP029033"/>
</dbReference>
<gene>
    <name evidence="2" type="ORF">NCTC11179_01275</name>
</gene>
<evidence type="ECO:0000313" key="3">
    <source>
        <dbReference type="Proteomes" id="UP000255024"/>
    </source>
</evidence>